<evidence type="ECO:0000256" key="3">
    <source>
        <dbReference type="ARBA" id="ARBA00022692"/>
    </source>
</evidence>
<feature type="transmembrane region" description="Helical" evidence="6">
    <location>
        <begin position="312"/>
        <end position="335"/>
    </location>
</feature>
<feature type="domain" description="Major facilitator superfamily (MFS) profile" evidence="7">
    <location>
        <begin position="22"/>
        <end position="400"/>
    </location>
</feature>
<proteinExistence type="predicted"/>
<feature type="transmembrane region" description="Helical" evidence="6">
    <location>
        <begin position="374"/>
        <end position="395"/>
    </location>
</feature>
<dbReference type="InterPro" id="IPR011701">
    <property type="entry name" value="MFS"/>
</dbReference>
<dbReference type="InterPro" id="IPR050189">
    <property type="entry name" value="MFS_Efflux_Transporters"/>
</dbReference>
<organism evidence="9 10">
    <name type="scientific">Agromyces atrinae</name>
    <dbReference type="NCBI Taxonomy" id="592376"/>
    <lineage>
        <taxon>Bacteria</taxon>
        <taxon>Bacillati</taxon>
        <taxon>Actinomycetota</taxon>
        <taxon>Actinomycetes</taxon>
        <taxon>Micrococcales</taxon>
        <taxon>Microbacteriaceae</taxon>
        <taxon>Agromyces</taxon>
    </lineage>
</organism>
<feature type="transmembrane region" description="Helical" evidence="6">
    <location>
        <begin position="56"/>
        <end position="76"/>
    </location>
</feature>
<feature type="transmembrane region" description="Helical" evidence="6">
    <location>
        <begin position="177"/>
        <end position="197"/>
    </location>
</feature>
<dbReference type="Proteomes" id="UP000581087">
    <property type="component" value="Unassembled WGS sequence"/>
</dbReference>
<dbReference type="Gene3D" id="1.20.1250.20">
    <property type="entry name" value="MFS general substrate transporter like domains"/>
    <property type="match status" value="1"/>
</dbReference>
<dbReference type="EMBL" id="SDPM01000002">
    <property type="protein sequence ID" value="RXZ87437.1"/>
    <property type="molecule type" value="Genomic_DNA"/>
</dbReference>
<feature type="transmembrane region" description="Helical" evidence="6">
    <location>
        <begin position="88"/>
        <end position="107"/>
    </location>
</feature>
<dbReference type="CDD" id="cd17324">
    <property type="entry name" value="MFS_NepI_like"/>
    <property type="match status" value="1"/>
</dbReference>
<dbReference type="SUPFAM" id="SSF103473">
    <property type="entry name" value="MFS general substrate transporter"/>
    <property type="match status" value="1"/>
</dbReference>
<dbReference type="Proteomes" id="UP000292686">
    <property type="component" value="Unassembled WGS sequence"/>
</dbReference>
<dbReference type="InterPro" id="IPR020846">
    <property type="entry name" value="MFS_dom"/>
</dbReference>
<reference evidence="8 11" key="2">
    <citation type="submission" date="2020-07" db="EMBL/GenBank/DDBJ databases">
        <title>Sequencing the genomes of 1000 actinobacteria strains.</title>
        <authorList>
            <person name="Klenk H.-P."/>
        </authorList>
    </citation>
    <scope>NUCLEOTIDE SEQUENCE [LARGE SCALE GENOMIC DNA]</scope>
    <source>
        <strain evidence="8 11">DSM 23870</strain>
    </source>
</reference>
<keyword evidence="2" id="KW-1003">Cell membrane</keyword>
<dbReference type="GO" id="GO:0022857">
    <property type="term" value="F:transmembrane transporter activity"/>
    <property type="evidence" value="ECO:0007669"/>
    <property type="project" value="InterPro"/>
</dbReference>
<name>A0A4Q2M7Y7_9MICO</name>
<evidence type="ECO:0000256" key="2">
    <source>
        <dbReference type="ARBA" id="ARBA00022475"/>
    </source>
</evidence>
<comment type="subcellular location">
    <subcellularLocation>
        <location evidence="1">Cell membrane</location>
        <topology evidence="1">Multi-pass membrane protein</topology>
    </subcellularLocation>
</comment>
<feature type="transmembrane region" description="Helical" evidence="6">
    <location>
        <begin position="347"/>
        <end position="368"/>
    </location>
</feature>
<dbReference type="AlphaFoldDB" id="A0A4Q2M7Y7"/>
<evidence type="ECO:0000313" key="9">
    <source>
        <dbReference type="EMBL" id="RXZ87437.1"/>
    </source>
</evidence>
<dbReference type="PANTHER" id="PTHR43124:SF3">
    <property type="entry name" value="CHLORAMPHENICOL EFFLUX PUMP RV0191"/>
    <property type="match status" value="1"/>
</dbReference>
<evidence type="ECO:0000313" key="8">
    <source>
        <dbReference type="EMBL" id="NYD66780.1"/>
    </source>
</evidence>
<protein>
    <submittedName>
        <fullName evidence="9">MFS transporter</fullName>
    </submittedName>
    <submittedName>
        <fullName evidence="8">Putative MFS family arabinose efflux permease</fullName>
    </submittedName>
</protein>
<dbReference type="InterPro" id="IPR036259">
    <property type="entry name" value="MFS_trans_sf"/>
</dbReference>
<dbReference type="RefSeq" id="WP_129173047.1">
    <property type="nucleotide sequence ID" value="NZ_JACCBI010000001.1"/>
</dbReference>
<dbReference type="GO" id="GO:0005886">
    <property type="term" value="C:plasma membrane"/>
    <property type="evidence" value="ECO:0007669"/>
    <property type="project" value="UniProtKB-SubCell"/>
</dbReference>
<dbReference type="EMBL" id="JACCBI010000001">
    <property type="protein sequence ID" value="NYD66780.1"/>
    <property type="molecule type" value="Genomic_DNA"/>
</dbReference>
<keyword evidence="5 6" id="KW-0472">Membrane</keyword>
<keyword evidence="4 6" id="KW-1133">Transmembrane helix</keyword>
<dbReference type="PANTHER" id="PTHR43124">
    <property type="entry name" value="PURINE EFFLUX PUMP PBUE"/>
    <property type="match status" value="1"/>
</dbReference>
<evidence type="ECO:0000256" key="5">
    <source>
        <dbReference type="ARBA" id="ARBA00023136"/>
    </source>
</evidence>
<feature type="transmembrane region" description="Helical" evidence="6">
    <location>
        <begin position="260"/>
        <end position="280"/>
    </location>
</feature>
<dbReference type="Pfam" id="PF07690">
    <property type="entry name" value="MFS_1"/>
    <property type="match status" value="1"/>
</dbReference>
<gene>
    <name evidence="8" type="ORF">BJ972_001299</name>
    <name evidence="9" type="ORF">ESP50_05835</name>
</gene>
<evidence type="ECO:0000313" key="10">
    <source>
        <dbReference type="Proteomes" id="UP000292686"/>
    </source>
</evidence>
<dbReference type="PROSITE" id="PS50850">
    <property type="entry name" value="MFS"/>
    <property type="match status" value="1"/>
</dbReference>
<feature type="transmembrane region" description="Helical" evidence="6">
    <location>
        <begin position="218"/>
        <end position="240"/>
    </location>
</feature>
<keyword evidence="10" id="KW-1185">Reference proteome</keyword>
<evidence type="ECO:0000259" key="7">
    <source>
        <dbReference type="PROSITE" id="PS50850"/>
    </source>
</evidence>
<accession>A0A4Q2M7Y7</accession>
<feature type="transmembrane region" description="Helical" evidence="6">
    <location>
        <begin position="20"/>
        <end position="36"/>
    </location>
</feature>
<keyword evidence="3 6" id="KW-0812">Transmembrane</keyword>
<evidence type="ECO:0000313" key="11">
    <source>
        <dbReference type="Proteomes" id="UP000581087"/>
    </source>
</evidence>
<feature type="transmembrane region" description="Helical" evidence="6">
    <location>
        <begin position="146"/>
        <end position="165"/>
    </location>
</feature>
<comment type="caution">
    <text evidence="9">The sequence shown here is derived from an EMBL/GenBank/DDBJ whole genome shotgun (WGS) entry which is preliminary data.</text>
</comment>
<feature type="transmembrane region" description="Helical" evidence="6">
    <location>
        <begin position="287"/>
        <end position="306"/>
    </location>
</feature>
<dbReference type="OrthoDB" id="2810795at2"/>
<reference evidence="9 10" key="1">
    <citation type="submission" date="2019-01" db="EMBL/GenBank/DDBJ databases">
        <title>Agromyces.</title>
        <authorList>
            <person name="Li J."/>
        </authorList>
    </citation>
    <scope>NUCLEOTIDE SEQUENCE [LARGE SCALE GENOMIC DNA]</scope>
    <source>
        <strain evidence="9 10">DSM 23870</strain>
    </source>
</reference>
<sequence length="402" mass="41164">MTSSPSSSLATPATAARFPWTALLVLSAGVFLSITAEMLPTGLLPEMSADLGVSEPAIGLLVTFFALTVVLTAAPLTALTRRWPRHRLLVGVVAVLGIATALTAIAPTYPLVVAARVVGGIAHGLFWALVAAYAGSLVPREQIGRAVAITVGGGTLALVLGVPLSTTVGQLVGWRTVFGAVAVLTLLGAVLLWRFLPHVERPSAAEQAAHKARGRDRTLGAVLIVCVVTAITMIGHYALYTYVVPLLTVVVGVESSLVGPLLFAYGLAGAVGLVAAGSLLGRRPTGGLVLALTVAGAGALATSLFAGAPLVALVAFFVWGVAFGAVPPLLQTRLLHAASPEIRDVASAYYTTAFNIGIGGGAFLGAVLFDTIGIEWISVVYAALFAVAVILVVSLRRTRARS</sequence>
<evidence type="ECO:0000256" key="4">
    <source>
        <dbReference type="ARBA" id="ARBA00022989"/>
    </source>
</evidence>
<evidence type="ECO:0000256" key="1">
    <source>
        <dbReference type="ARBA" id="ARBA00004651"/>
    </source>
</evidence>
<evidence type="ECO:0000256" key="6">
    <source>
        <dbReference type="SAM" id="Phobius"/>
    </source>
</evidence>
<feature type="transmembrane region" description="Helical" evidence="6">
    <location>
        <begin position="113"/>
        <end position="134"/>
    </location>
</feature>